<dbReference type="PROSITE" id="PS00678">
    <property type="entry name" value="WD_REPEATS_1"/>
    <property type="match status" value="2"/>
</dbReference>
<dbReference type="KEGG" id="uam:UABAM_04620"/>
<keyword evidence="7" id="KW-1185">Reference proteome</keyword>
<dbReference type="OrthoDB" id="9767236at2"/>
<feature type="repeat" description="WD" evidence="3">
    <location>
        <begin position="1870"/>
        <end position="1902"/>
    </location>
</feature>
<evidence type="ECO:0000256" key="2">
    <source>
        <dbReference type="ARBA" id="ARBA00022737"/>
    </source>
</evidence>
<name>A0A5S9IQV1_UABAM</name>
<accession>A0A5S9IQV1</accession>
<dbReference type="InterPro" id="IPR019775">
    <property type="entry name" value="WD40_repeat_CS"/>
</dbReference>
<evidence type="ECO:0000256" key="1">
    <source>
        <dbReference type="ARBA" id="ARBA00022574"/>
    </source>
</evidence>
<dbReference type="Gene3D" id="2.130.10.10">
    <property type="entry name" value="YVTN repeat-like/Quinoprotein amine dehydrogenase"/>
    <property type="match status" value="6"/>
</dbReference>
<dbReference type="SUPFAM" id="SSF52129">
    <property type="entry name" value="Caspase-like"/>
    <property type="match status" value="1"/>
</dbReference>
<dbReference type="Proteomes" id="UP000326354">
    <property type="component" value="Chromosome"/>
</dbReference>
<sequence length="2185" mass="251341">MKHACVLFLLLLTTVWGDLGKRIYFDHEVIMAGKKSIILESPSSFINKTQLGDFVCVAPEFFSRDLKKQPPQKYVVAVVSKIYSPFRFQVQPLSEKDRESFPIKSLLTNQESFINVNERWYALHVSTPKPIVKIRFTQNHEVITSPQDIPVPYKNTLSKLHHREIISLAESNAHVHIKISDSNIQIQWQTIRLQREFTAQQQDELYKYFVRAKRYIHLLSVKAPRNFSQSNVRLVGLQQNKQNSNGIVYQQARPYFRLHKGNIRYMIVDTKKQLVASASDQDVILWDATQLQKICSWDIDDRVSSLCFDEQQNLYCSLQKTVVLLHREGSISPIFKTKRRIRYINILNKKMLVQTERHAWLWDLNKSISLGKLKFPNVLFIDDTTCISYEDDYIALIDLLTMKTISDIELDDDIEEKYGWLTISSNKDEIIYANTNRDIMRCKIQNRQIIAPILVRVSNKFDWFIVDSQNNLHFWNRSTFGRSNFGNIVLLDGNRKVYTKGSAIYFDSPAKTVELYPNQFVGIEAIECKGFSPMVIYWDKDLQPQIVNTEKPKQIDESRFLMATQKIQQSGVIRTFLAYGQVNWQDVLSENQKSKAIIVRRPREWNVFDLHWKVKTQKPHVYQESITQYKKQCAVVVGIGKYQFSDEFPNLKNPATDARALANLLKTKFHFSQVIELIDSEKSINAENIWQSLEKLKNDSPDALLFFYSGHGIPGYFGPTHDGSWISYRKLIGKINDCGARHNLLILDCCASGSIFKTASHPQKTHPQFPYTSSFRRVFLSRGFQVITSGTGNEKVLDYVESSQRYSPFAQLLFQKLQTPALHGRLLASELGQYIYNKQVSENEQNVLQAANYKRLYNNNGEFTFFSKPTFPDATIVQVLNSKDSRLNPLKISSCKIIEQRILNEKNTEKRERLIQLIIPELKSMLGEKDLQGSAIELIAKLAEQKVSSEFSMVIDDISQLLNTREDLSNVALKCLDKIRMYATKTTVSHMEKYVLSMRRNQNILRLMDNSFFSKQQRKAMAKAAMYSLEKQNTVKHFSELFDEVMSYQHLLAHQKHYREKIKKLESEGRRLAMRAAQLQKNKQSFPAKMFAAKATGLCGFAEQRLDQSSSDWQDASQVIFTPQQHLSGGQSVRLLWQSPVSRHHDKPIRYLLCSEDNKRIVSACENMIKVWNWQRKTVEATFYQPQKSICALAFSDNVVISAQEDGSLTVWYIDTQEKETWSTTLNFRISALAISPDEKFVVAGDYNGQILVWELNTRKLYAQRKIHLSDIKHIIFNSKNDRFISCGSDDKIYQLQTGNGKIEELFQYNKQNTSILDIALYRGKIATISEDQVVRIYTEGNSTPQMLFHSNGNHHFIRFCEPNYILLGGNKKIQIYDPMSGIALQEYNYTERITAMIRYCDTSLVIHRGHVKRSTQYNLLLGTNIGIIDTINVHKKSSIFAEKKHAHRTVESVVFHPDGETIYTGNVTGEVIKWNLPTHTHEVIARLDNKIIQLGVIDFPLQQKTQLFIANQSKQLLVVDDNRNGKKHKKTLCHKAQIADFCFLPDKQKVISVDHVGTLKLWQAQDKYQFVKKQDLNDGILSLATAKYPKPSRDKGANENFNIKLFTGHASRINLYEVSLPTSEKKLPEEFVKSQRETEIKYESSIETNSAVLSLCANEMFLVAGLANGEVLIFEKIDPEFTQEKAFKKIKTFTHGGRIRVVKIFGNILVSGSTNGTIQICDINSKEIIDTIYAHEGWVNDIDFNLANQMLVSVGADGFVKLWDLTIHLQIGNYNADYYESEDLEDSEDTMSSIKHLAISPTSSMIVSYHQSRTLVISDVQMRFSPKRINTDIDVTCIAFRQDGKIFACGTMPGYVFVYDQSGKLLAKFSAHKDMIKYITFSKDGKTMSTTSEDRTIHIWDYQKWEAPVMSLPAYAPYSPQENQKRVSSPDGRTIALINTDNSIDIVREGKRFPFHFAKQSRNIDHVALSSHNQGYPQILAYSQGEIIHICNVDLQKTFVTIKIKNIATLAVHHKGTLLAVGKIDGDIDLYDIPAIPRYAKYLNNNIYYFDNEHLRFDNTNSLLTQSKNFAFMSLSPNKPLAISLQKDISLQEKNRLKFWLNMYIWSCPIPGTIPTQEQIKSQEQIDWGGLYITSLYNSLPKNKETLEMIYHMPSTGIQIEEYELEEYKLKLESENMPVDSTVK</sequence>
<protein>
    <recommendedName>
        <fullName evidence="5">Peptidase C14 caspase domain-containing protein</fullName>
    </recommendedName>
</protein>
<dbReference type="RefSeq" id="WP_151970300.1">
    <property type="nucleotide sequence ID" value="NZ_AP019860.1"/>
</dbReference>
<dbReference type="PROSITE" id="PS50082">
    <property type="entry name" value="WD_REPEATS_2"/>
    <property type="match status" value="3"/>
</dbReference>
<organism evidence="6 7">
    <name type="scientific">Uabimicrobium amorphum</name>
    <dbReference type="NCBI Taxonomy" id="2596890"/>
    <lineage>
        <taxon>Bacteria</taxon>
        <taxon>Pseudomonadati</taxon>
        <taxon>Planctomycetota</taxon>
        <taxon>Candidatus Uabimicrobiia</taxon>
        <taxon>Candidatus Uabimicrobiales</taxon>
        <taxon>Candidatus Uabimicrobiaceae</taxon>
        <taxon>Candidatus Uabimicrobium</taxon>
    </lineage>
</organism>
<evidence type="ECO:0000313" key="6">
    <source>
        <dbReference type="EMBL" id="BBM86234.1"/>
    </source>
</evidence>
<gene>
    <name evidence="6" type="ORF">UABAM_04620</name>
</gene>
<evidence type="ECO:0000259" key="5">
    <source>
        <dbReference type="Pfam" id="PF00656"/>
    </source>
</evidence>
<dbReference type="GO" id="GO:0006508">
    <property type="term" value="P:proteolysis"/>
    <property type="evidence" value="ECO:0007669"/>
    <property type="project" value="InterPro"/>
</dbReference>
<evidence type="ECO:0000256" key="4">
    <source>
        <dbReference type="SAM" id="Coils"/>
    </source>
</evidence>
<dbReference type="GO" id="GO:0004197">
    <property type="term" value="F:cysteine-type endopeptidase activity"/>
    <property type="evidence" value="ECO:0007669"/>
    <property type="project" value="InterPro"/>
</dbReference>
<dbReference type="InterPro" id="IPR015943">
    <property type="entry name" value="WD40/YVTN_repeat-like_dom_sf"/>
</dbReference>
<dbReference type="Gene3D" id="3.40.50.1460">
    <property type="match status" value="1"/>
</dbReference>
<evidence type="ECO:0000313" key="7">
    <source>
        <dbReference type="Proteomes" id="UP000326354"/>
    </source>
</evidence>
<dbReference type="InterPro" id="IPR029030">
    <property type="entry name" value="Caspase-like_dom_sf"/>
</dbReference>
<proteinExistence type="predicted"/>
<dbReference type="PANTHER" id="PTHR22847">
    <property type="entry name" value="WD40 REPEAT PROTEIN"/>
    <property type="match status" value="1"/>
</dbReference>
<dbReference type="Pfam" id="PF00400">
    <property type="entry name" value="WD40"/>
    <property type="match status" value="3"/>
</dbReference>
<dbReference type="SMART" id="SM00320">
    <property type="entry name" value="WD40"/>
    <property type="match status" value="15"/>
</dbReference>
<dbReference type="InterPro" id="IPR011600">
    <property type="entry name" value="Pept_C14_caspase"/>
</dbReference>
<dbReference type="Pfam" id="PF00656">
    <property type="entry name" value="Peptidase_C14"/>
    <property type="match status" value="1"/>
</dbReference>
<keyword evidence="1 3" id="KW-0853">WD repeat</keyword>
<dbReference type="SUPFAM" id="SSF50978">
    <property type="entry name" value="WD40 repeat-like"/>
    <property type="match status" value="4"/>
</dbReference>
<feature type="repeat" description="WD" evidence="3">
    <location>
        <begin position="1733"/>
        <end position="1766"/>
    </location>
</feature>
<feature type="coiled-coil region" evidence="4">
    <location>
        <begin position="1048"/>
        <end position="1082"/>
    </location>
</feature>
<dbReference type="InterPro" id="IPR036322">
    <property type="entry name" value="WD40_repeat_dom_sf"/>
</dbReference>
<keyword evidence="4" id="KW-0175">Coiled coil</keyword>
<keyword evidence="2" id="KW-0677">Repeat</keyword>
<evidence type="ECO:0000256" key="3">
    <source>
        <dbReference type="PROSITE-ProRule" id="PRU00221"/>
    </source>
</evidence>
<dbReference type="SUPFAM" id="SSF101908">
    <property type="entry name" value="Putative isomerase YbhE"/>
    <property type="match status" value="1"/>
</dbReference>
<reference evidence="6 7" key="1">
    <citation type="submission" date="2019-08" db="EMBL/GenBank/DDBJ databases">
        <title>Complete genome sequence of Candidatus Uab amorphum.</title>
        <authorList>
            <person name="Shiratori T."/>
            <person name="Suzuki S."/>
            <person name="Kakizawa Y."/>
            <person name="Ishida K."/>
        </authorList>
    </citation>
    <scope>NUCLEOTIDE SEQUENCE [LARGE SCALE GENOMIC DNA]</scope>
    <source>
        <strain evidence="6 7">SRT547</strain>
    </source>
</reference>
<dbReference type="InterPro" id="IPR001680">
    <property type="entry name" value="WD40_rpt"/>
</dbReference>
<feature type="repeat" description="WD" evidence="3">
    <location>
        <begin position="1230"/>
        <end position="1264"/>
    </location>
</feature>
<dbReference type="EMBL" id="AP019860">
    <property type="protein sequence ID" value="BBM86234.1"/>
    <property type="molecule type" value="Genomic_DNA"/>
</dbReference>
<feature type="domain" description="Peptidase C14 caspase" evidence="5">
    <location>
        <begin position="633"/>
        <end position="825"/>
    </location>
</feature>
<dbReference type="PROSITE" id="PS50294">
    <property type="entry name" value="WD_REPEATS_REGION"/>
    <property type="match status" value="2"/>
</dbReference>
<dbReference type="PANTHER" id="PTHR22847:SF637">
    <property type="entry name" value="WD REPEAT DOMAIN 5B"/>
    <property type="match status" value="1"/>
</dbReference>